<evidence type="ECO:0000313" key="11">
    <source>
        <dbReference type="Proteomes" id="UP000792457"/>
    </source>
</evidence>
<dbReference type="InterPro" id="IPR011020">
    <property type="entry name" value="HTTM-like"/>
</dbReference>
<dbReference type="EMBL" id="KZ308221">
    <property type="protein sequence ID" value="KAG8225022.1"/>
    <property type="molecule type" value="Genomic_DNA"/>
</dbReference>
<evidence type="ECO:0000259" key="9">
    <source>
        <dbReference type="SMART" id="SM00752"/>
    </source>
</evidence>
<reference evidence="10" key="2">
    <citation type="submission" date="2017-10" db="EMBL/GenBank/DDBJ databases">
        <title>Ladona fulva Genome sequencing and assembly.</title>
        <authorList>
            <person name="Murali S."/>
            <person name="Richards S."/>
            <person name="Bandaranaike D."/>
            <person name="Bellair M."/>
            <person name="Blankenburg K."/>
            <person name="Chao H."/>
            <person name="Dinh H."/>
            <person name="Doddapaneni H."/>
            <person name="Dugan-Rocha S."/>
            <person name="Elkadiri S."/>
            <person name="Gnanaolivu R."/>
            <person name="Hernandez B."/>
            <person name="Skinner E."/>
            <person name="Javaid M."/>
            <person name="Lee S."/>
            <person name="Li M."/>
            <person name="Ming W."/>
            <person name="Munidasa M."/>
            <person name="Muniz J."/>
            <person name="Nguyen L."/>
            <person name="Hughes D."/>
            <person name="Osuji N."/>
            <person name="Pu L.-L."/>
            <person name="Puazo M."/>
            <person name="Qu C."/>
            <person name="Quiroz J."/>
            <person name="Raj R."/>
            <person name="Weissenberger G."/>
            <person name="Xin Y."/>
            <person name="Zou X."/>
            <person name="Han Y."/>
            <person name="Worley K."/>
            <person name="Muzny D."/>
            <person name="Gibbs R."/>
        </authorList>
    </citation>
    <scope>NUCLEOTIDE SEQUENCE</scope>
    <source>
        <strain evidence="10">Sampled in the wild</strain>
    </source>
</reference>
<organism evidence="10 11">
    <name type="scientific">Ladona fulva</name>
    <name type="common">Scarce chaser dragonfly</name>
    <name type="synonym">Libellula fulva</name>
    <dbReference type="NCBI Taxonomy" id="123851"/>
    <lineage>
        <taxon>Eukaryota</taxon>
        <taxon>Metazoa</taxon>
        <taxon>Ecdysozoa</taxon>
        <taxon>Arthropoda</taxon>
        <taxon>Hexapoda</taxon>
        <taxon>Insecta</taxon>
        <taxon>Pterygota</taxon>
        <taxon>Palaeoptera</taxon>
        <taxon>Odonata</taxon>
        <taxon>Epiprocta</taxon>
        <taxon>Anisoptera</taxon>
        <taxon>Libelluloidea</taxon>
        <taxon>Libellulidae</taxon>
        <taxon>Ladona</taxon>
    </lineage>
</organism>
<accession>A0A8K0NX71</accession>
<keyword evidence="6" id="KW-0456">Lyase</keyword>
<name>A0A8K0NX71_LADFU</name>
<dbReference type="Proteomes" id="UP000792457">
    <property type="component" value="Unassembled WGS sequence"/>
</dbReference>
<keyword evidence="3 8" id="KW-1133">Transmembrane helix</keyword>
<evidence type="ECO:0000256" key="6">
    <source>
        <dbReference type="ARBA" id="ARBA00023239"/>
    </source>
</evidence>
<dbReference type="InterPro" id="IPR007782">
    <property type="entry name" value="VKG_COase"/>
</dbReference>
<evidence type="ECO:0000256" key="1">
    <source>
        <dbReference type="ARBA" id="ARBA00004127"/>
    </source>
</evidence>
<proteinExistence type="predicted"/>
<gene>
    <name evidence="10" type="ORF">J437_LFUL006033</name>
</gene>
<evidence type="ECO:0000256" key="2">
    <source>
        <dbReference type="ARBA" id="ARBA00022692"/>
    </source>
</evidence>
<feature type="domain" description="HTTM-like" evidence="9">
    <location>
        <begin position="60"/>
        <end position="318"/>
    </location>
</feature>
<dbReference type="OrthoDB" id="206689at2759"/>
<dbReference type="GO" id="GO:0019842">
    <property type="term" value="F:vitamin binding"/>
    <property type="evidence" value="ECO:0007669"/>
    <property type="project" value="TreeGrafter"/>
</dbReference>
<keyword evidence="11" id="KW-1185">Reference proteome</keyword>
<sequence>MLRQRTTSSGDGSNERSSAKWKSKKNTKQHSEDKLDSFERLFGFKLTDLASWDSFVRLLFRPSDPACLGVVRALFGLLMILDIPEERGLADADVKWGDPNECRFPLFNFLKPLPLEWMCLVYLVMWVGAFGIMLGLRFRLSCLAFIIPYWYILLLDKSAWNNHSYLYGLVSILLLGSHAHYFWSVDGLRNRIPKNAHIPLWNYTILRYQFFILYFVAGLKKFDSEWLGGYSMTNLSYHWVFEPFRPFLTAEQIDFWIVHVCGFLLDLTISFWLFFDVTRPVAMFFCASFHLMNSRMFTIGMFPYVCLATMPLFCHMDWPRQAAIWVEEHLTAFFAL</sequence>
<feature type="transmembrane region" description="Helical" evidence="8">
    <location>
        <begin position="164"/>
        <end position="183"/>
    </location>
</feature>
<feature type="transmembrane region" description="Helical" evidence="8">
    <location>
        <begin position="255"/>
        <end position="275"/>
    </location>
</feature>
<protein>
    <recommendedName>
        <fullName evidence="9">HTTM-like domain-containing protein</fullName>
    </recommendedName>
</protein>
<feature type="region of interest" description="Disordered" evidence="7">
    <location>
        <begin position="1"/>
        <end position="28"/>
    </location>
</feature>
<comment type="subcellular location">
    <subcellularLocation>
        <location evidence="1">Endomembrane system</location>
        <topology evidence="1">Multi-pass membrane protein</topology>
    </subcellularLocation>
</comment>
<evidence type="ECO:0000313" key="10">
    <source>
        <dbReference type="EMBL" id="KAG8225022.1"/>
    </source>
</evidence>
<feature type="compositionally biased region" description="Basic residues" evidence="7">
    <location>
        <begin position="19"/>
        <end position="28"/>
    </location>
</feature>
<feature type="transmembrane region" description="Helical" evidence="8">
    <location>
        <begin position="119"/>
        <end position="152"/>
    </location>
</feature>
<dbReference type="SMART" id="SM00752">
    <property type="entry name" value="HTTM"/>
    <property type="match status" value="1"/>
</dbReference>
<dbReference type="AlphaFoldDB" id="A0A8K0NX71"/>
<dbReference type="PANTHER" id="PTHR12639:SF6">
    <property type="entry name" value="VITAMIN K-DEPENDENT GAMMA-CARBOXYLASE"/>
    <property type="match status" value="1"/>
</dbReference>
<evidence type="ECO:0000256" key="3">
    <source>
        <dbReference type="ARBA" id="ARBA00022989"/>
    </source>
</evidence>
<feature type="transmembrane region" description="Helical" evidence="8">
    <location>
        <begin position="296"/>
        <end position="313"/>
    </location>
</feature>
<evidence type="ECO:0000256" key="4">
    <source>
        <dbReference type="ARBA" id="ARBA00023136"/>
    </source>
</evidence>
<dbReference type="Pfam" id="PF05090">
    <property type="entry name" value="HTTM"/>
    <property type="match status" value="1"/>
</dbReference>
<comment type="caution">
    <text evidence="10">The sequence shown here is derived from an EMBL/GenBank/DDBJ whole genome shotgun (WGS) entry which is preliminary data.</text>
</comment>
<evidence type="ECO:0000256" key="5">
    <source>
        <dbReference type="ARBA" id="ARBA00023157"/>
    </source>
</evidence>
<dbReference type="PANTHER" id="PTHR12639">
    <property type="entry name" value="VITAMIN K-DEPENDENT GAMMA-CARBOXYLASE"/>
    <property type="match status" value="1"/>
</dbReference>
<dbReference type="InterPro" id="IPR053934">
    <property type="entry name" value="HTTM_dom"/>
</dbReference>
<evidence type="ECO:0000256" key="8">
    <source>
        <dbReference type="SAM" id="Phobius"/>
    </source>
</evidence>
<dbReference type="GO" id="GO:0012505">
    <property type="term" value="C:endomembrane system"/>
    <property type="evidence" value="ECO:0007669"/>
    <property type="project" value="UniProtKB-SubCell"/>
</dbReference>
<evidence type="ECO:0000256" key="7">
    <source>
        <dbReference type="SAM" id="MobiDB-lite"/>
    </source>
</evidence>
<keyword evidence="4 8" id="KW-0472">Membrane</keyword>
<feature type="transmembrane region" description="Helical" evidence="8">
    <location>
        <begin position="204"/>
        <end position="222"/>
    </location>
</feature>
<reference evidence="10" key="1">
    <citation type="submission" date="2013-04" db="EMBL/GenBank/DDBJ databases">
        <authorList>
            <person name="Qu J."/>
            <person name="Murali S.C."/>
            <person name="Bandaranaike D."/>
            <person name="Bellair M."/>
            <person name="Blankenburg K."/>
            <person name="Chao H."/>
            <person name="Dinh H."/>
            <person name="Doddapaneni H."/>
            <person name="Downs B."/>
            <person name="Dugan-Rocha S."/>
            <person name="Elkadiri S."/>
            <person name="Gnanaolivu R.D."/>
            <person name="Hernandez B."/>
            <person name="Javaid M."/>
            <person name="Jayaseelan J.C."/>
            <person name="Lee S."/>
            <person name="Li M."/>
            <person name="Ming W."/>
            <person name="Munidasa M."/>
            <person name="Muniz J."/>
            <person name="Nguyen L."/>
            <person name="Ongeri F."/>
            <person name="Osuji N."/>
            <person name="Pu L.-L."/>
            <person name="Puazo M."/>
            <person name="Qu C."/>
            <person name="Quiroz J."/>
            <person name="Raj R."/>
            <person name="Weissenberger G."/>
            <person name="Xin Y."/>
            <person name="Zou X."/>
            <person name="Han Y."/>
            <person name="Richards S."/>
            <person name="Worley K."/>
            <person name="Muzny D."/>
            <person name="Gibbs R."/>
        </authorList>
    </citation>
    <scope>NUCLEOTIDE SEQUENCE</scope>
    <source>
        <strain evidence="10">Sampled in the wild</strain>
    </source>
</reference>
<keyword evidence="2 8" id="KW-0812">Transmembrane</keyword>
<feature type="compositionally biased region" description="Polar residues" evidence="7">
    <location>
        <begin position="1"/>
        <end position="12"/>
    </location>
</feature>
<keyword evidence="5" id="KW-1015">Disulfide bond</keyword>
<dbReference type="GO" id="GO:0008488">
    <property type="term" value="F:gamma-glutamyl carboxylase activity"/>
    <property type="evidence" value="ECO:0007669"/>
    <property type="project" value="InterPro"/>
</dbReference>